<name>A0A3M4MW22_PSESG</name>
<comment type="caution">
    <text evidence="1">The sequence shown here is derived from an EMBL/GenBank/DDBJ whole genome shotgun (WGS) entry which is preliminary data.</text>
</comment>
<protein>
    <submittedName>
        <fullName evidence="1">Uncharacterized protein</fullName>
    </submittedName>
</protein>
<proteinExistence type="predicted"/>
<evidence type="ECO:0000313" key="2">
    <source>
        <dbReference type="Proteomes" id="UP000279057"/>
    </source>
</evidence>
<sequence length="66" mass="7186">MLLAGNRNSGSGKTCEIAAPLGLEDLFDLVIRPAGRFGSEKTAIYQDCFKSKGWLKAWPMLKLAIS</sequence>
<dbReference type="AlphaFoldDB" id="A0A3M4MW22"/>
<gene>
    <name evidence="1" type="ORF">ALQ74_103361</name>
</gene>
<dbReference type="EMBL" id="RBOM01000319">
    <property type="protein sequence ID" value="RMM58562.1"/>
    <property type="molecule type" value="Genomic_DNA"/>
</dbReference>
<accession>A0A3M4MW22</accession>
<reference evidence="1 2" key="1">
    <citation type="submission" date="2018-08" db="EMBL/GenBank/DDBJ databases">
        <title>Recombination of ecologically and evolutionarily significant loci maintains genetic cohesion in the Pseudomonas syringae species complex.</title>
        <authorList>
            <person name="Dillon M."/>
            <person name="Thakur S."/>
            <person name="Almeida R.N.D."/>
            <person name="Weir B.S."/>
            <person name="Guttman D.S."/>
        </authorList>
    </citation>
    <scope>NUCLEOTIDE SEQUENCE [LARGE SCALE GENOMIC DNA]</scope>
    <source>
        <strain evidence="1 2">ICMP 4332</strain>
    </source>
</reference>
<organism evidence="1 2">
    <name type="scientific">Pseudomonas savastanoi pv. glycinea</name>
    <name type="common">Pseudomonas syringae pv. glycinea</name>
    <dbReference type="NCBI Taxonomy" id="318"/>
    <lineage>
        <taxon>Bacteria</taxon>
        <taxon>Pseudomonadati</taxon>
        <taxon>Pseudomonadota</taxon>
        <taxon>Gammaproteobacteria</taxon>
        <taxon>Pseudomonadales</taxon>
        <taxon>Pseudomonadaceae</taxon>
        <taxon>Pseudomonas</taxon>
    </lineage>
</organism>
<dbReference type="Pfam" id="PF06042">
    <property type="entry name" value="NTP_transf_6"/>
    <property type="match status" value="1"/>
</dbReference>
<dbReference type="Proteomes" id="UP000279057">
    <property type="component" value="Unassembled WGS sequence"/>
</dbReference>
<dbReference type="InterPro" id="IPR009267">
    <property type="entry name" value="NTP_transf_6"/>
</dbReference>
<evidence type="ECO:0000313" key="1">
    <source>
        <dbReference type="EMBL" id="RMM58562.1"/>
    </source>
</evidence>
<dbReference type="RefSeq" id="WP_324611823.1">
    <property type="nucleotide sequence ID" value="NZ_RBOM01000319.1"/>
</dbReference>